<dbReference type="InterPro" id="IPR012291">
    <property type="entry name" value="CBM2_carb-bd_dom_sf"/>
</dbReference>
<dbReference type="Gene3D" id="2.60.40.290">
    <property type="match status" value="1"/>
</dbReference>
<comment type="caution">
    <text evidence="1">The sequence shown here is derived from an EMBL/GenBank/DDBJ whole genome shotgun (WGS) entry which is preliminary data.</text>
</comment>
<dbReference type="Gene3D" id="3.20.20.80">
    <property type="entry name" value="Glycosidases"/>
    <property type="match status" value="1"/>
</dbReference>
<dbReference type="Proteomes" id="UP001221838">
    <property type="component" value="Unassembled WGS sequence"/>
</dbReference>
<dbReference type="EMBL" id="JAQNDM010000002">
    <property type="protein sequence ID" value="MDC0711525.1"/>
    <property type="molecule type" value="Genomic_DNA"/>
</dbReference>
<dbReference type="PANTHER" id="PTHR42976:SF1">
    <property type="entry name" value="GH18 DOMAIN-CONTAINING PROTEIN-RELATED"/>
    <property type="match status" value="1"/>
</dbReference>
<organism evidence="1 2">
    <name type="scientific">Stigmatella ashevillensis</name>
    <dbReference type="NCBI Taxonomy" id="2995309"/>
    <lineage>
        <taxon>Bacteria</taxon>
        <taxon>Pseudomonadati</taxon>
        <taxon>Myxococcota</taxon>
        <taxon>Myxococcia</taxon>
        <taxon>Myxococcales</taxon>
        <taxon>Cystobacterineae</taxon>
        <taxon>Archangiaceae</taxon>
        <taxon>Stigmatella</taxon>
    </lineage>
</organism>
<dbReference type="SUPFAM" id="SSF49384">
    <property type="entry name" value="Carbohydrate-binding domain"/>
    <property type="match status" value="1"/>
</dbReference>
<dbReference type="RefSeq" id="WP_272141486.1">
    <property type="nucleotide sequence ID" value="NZ_JAQNDM010000002.1"/>
</dbReference>
<name>A0ABT5DCW9_9BACT</name>
<dbReference type="PANTHER" id="PTHR42976">
    <property type="entry name" value="BIFUNCTIONAL CHITINASE/LYSOZYME-RELATED"/>
    <property type="match status" value="1"/>
</dbReference>
<evidence type="ECO:0000313" key="2">
    <source>
        <dbReference type="Proteomes" id="UP001221838"/>
    </source>
</evidence>
<dbReference type="InterPro" id="IPR052750">
    <property type="entry name" value="GH18_Chitinase"/>
</dbReference>
<accession>A0ABT5DCW9</accession>
<proteinExistence type="predicted"/>
<gene>
    <name evidence="1" type="ORF">POL68_23850</name>
</gene>
<keyword evidence="2" id="KW-1185">Reference proteome</keyword>
<reference evidence="1 2" key="1">
    <citation type="submission" date="2022-11" db="EMBL/GenBank/DDBJ databases">
        <title>Minimal conservation of predation-associated metabolite biosynthetic gene clusters underscores biosynthetic potential of Myxococcota including descriptions for ten novel species: Archangium lansinium sp. nov., Myxococcus landrumus sp. nov., Nannocystis bai.</title>
        <authorList>
            <person name="Ahearne A."/>
            <person name="Stevens C."/>
            <person name="Dowd S."/>
        </authorList>
    </citation>
    <scope>NUCLEOTIDE SEQUENCE [LARGE SCALE GENOMIC DNA]</scope>
    <source>
        <strain evidence="1 2">NCWAL01</strain>
    </source>
</reference>
<evidence type="ECO:0000313" key="1">
    <source>
        <dbReference type="EMBL" id="MDC0711525.1"/>
    </source>
</evidence>
<protein>
    <submittedName>
        <fullName evidence="1">Uncharacterized protein</fullName>
    </submittedName>
</protein>
<dbReference type="InterPro" id="IPR008965">
    <property type="entry name" value="CBM2/CBM3_carb-bd_dom_sf"/>
</dbReference>
<sequence length="479" mass="51622">MIGKERVVARAEWLPGGNLWWSQFKVTVTNVSGAVLDNPVIAFEIALDQQVNPGYGLDWVQKGTTLEGRLVAEKRRLLDGESQEFTVGVRGNGKALGPLPHGFKVNGLCADPARERESRAAKPSPEPGDWDVPRALFVDLTAWPTPKCATYQAESGLEGFFLGSLGAIPQGDKKVYWGGRMSVTDSEDAREHSGDAAVSPYNRVDLQAFQARGGTAILSFGGASSVPLEAEETDVQKIAALYEAILRHQGVRHLDFAFEVGFLEGTAGPARHLAALSLLRDARPELKVSYTLPVEGAPGAPEGFHEAGIRFLRALSRSGIEPSLINGRVKAWGQTSPPEADEGFLRALQGMHRHLSQAFPKWEAQKVWRRMGVCLMLDPSPPSKAAALEQLRRWVGLAREKNLGCLSGADAARDRLQGFGFAKLLAASEPRKPGGLQGVPPGERIPFKGSPLHEPVRHALGLLEAAAALERKARGGGTI</sequence>